<dbReference type="AlphaFoldDB" id="A0A0T9V0H0"/>
<gene>
    <name evidence="1" type="ORF">ERS008460_04107</name>
</gene>
<dbReference type="Proteomes" id="UP000040088">
    <property type="component" value="Unassembled WGS sequence"/>
</dbReference>
<name>A0A0T9V0H0_YERAE</name>
<evidence type="ECO:0000313" key="1">
    <source>
        <dbReference type="EMBL" id="CNL92139.1"/>
    </source>
</evidence>
<accession>A0A0T9V0H0</accession>
<proteinExistence type="predicted"/>
<organism evidence="1 2">
    <name type="scientific">Yersinia aleksiciae</name>
    <dbReference type="NCBI Taxonomy" id="263819"/>
    <lineage>
        <taxon>Bacteria</taxon>
        <taxon>Pseudomonadati</taxon>
        <taxon>Pseudomonadota</taxon>
        <taxon>Gammaproteobacteria</taxon>
        <taxon>Enterobacterales</taxon>
        <taxon>Yersiniaceae</taxon>
        <taxon>Yersinia</taxon>
    </lineage>
</organism>
<protein>
    <submittedName>
        <fullName evidence="1">Uncharacterized protein</fullName>
    </submittedName>
</protein>
<reference evidence="2" key="1">
    <citation type="submission" date="2015-03" db="EMBL/GenBank/DDBJ databases">
        <authorList>
            <consortium name="Pathogen Informatics"/>
        </authorList>
    </citation>
    <scope>NUCLEOTIDE SEQUENCE [LARGE SCALE GENOMIC DNA]</scope>
    <source>
        <strain evidence="2">IP27925</strain>
    </source>
</reference>
<evidence type="ECO:0000313" key="2">
    <source>
        <dbReference type="Proteomes" id="UP000040088"/>
    </source>
</evidence>
<dbReference type="EMBL" id="CQEM01000033">
    <property type="protein sequence ID" value="CNL92139.1"/>
    <property type="molecule type" value="Genomic_DNA"/>
</dbReference>
<dbReference type="RefSeq" id="WP_050127262.1">
    <property type="nucleotide sequence ID" value="NZ_CQEM01000033.1"/>
</dbReference>
<sequence>MTEPRIQKLFKRDGKYSYKFRRADVAEKIAEYFGDDEVDSSHYIRAGRVLREGYEFGIIKKVGAARYQMSEVKS</sequence>